<dbReference type="EMBL" id="BNJK01000001">
    <property type="protein sequence ID" value="GHO90916.1"/>
    <property type="molecule type" value="Genomic_DNA"/>
</dbReference>
<dbReference type="PANTHER" id="PTHR33823:SF4">
    <property type="entry name" value="GENERAL STRESS PROTEIN 16O"/>
    <property type="match status" value="1"/>
</dbReference>
<sequence>MTLDMQQIKKRLEEKRTELRTQMGDLDQAYPTPVDTTEISEGPQEFEETATDFQEMQQEQSILVNEQALLMEVEAALKRIKDGTYGRCVVCGQPIPEKRLEAIPWAARCIKDEQALEQRNLSREELYDADTQ</sequence>
<dbReference type="Pfam" id="PF01258">
    <property type="entry name" value="zf-dskA_traR"/>
    <property type="match status" value="1"/>
</dbReference>
<dbReference type="SUPFAM" id="SSF109635">
    <property type="entry name" value="DnaK suppressor protein DksA, alpha-hairpin domain"/>
    <property type="match status" value="1"/>
</dbReference>
<evidence type="ECO:0000259" key="6">
    <source>
        <dbReference type="Pfam" id="PF01258"/>
    </source>
</evidence>
<accession>A0A8J3IIP0</accession>
<evidence type="ECO:0000256" key="3">
    <source>
        <dbReference type="ARBA" id="ARBA00022833"/>
    </source>
</evidence>
<dbReference type="PANTHER" id="PTHR33823">
    <property type="entry name" value="RNA POLYMERASE-BINDING TRANSCRIPTION FACTOR DKSA-RELATED"/>
    <property type="match status" value="1"/>
</dbReference>
<keyword evidence="8" id="KW-1185">Reference proteome</keyword>
<dbReference type="AlphaFoldDB" id="A0A8J3IIP0"/>
<dbReference type="InterPro" id="IPR000962">
    <property type="entry name" value="Znf_DskA_TraR"/>
</dbReference>
<dbReference type="PROSITE" id="PS51128">
    <property type="entry name" value="ZF_DKSA_2"/>
    <property type="match status" value="1"/>
</dbReference>
<proteinExistence type="predicted"/>
<feature type="domain" description="Zinc finger DksA/TraR C4-type" evidence="6">
    <location>
        <begin position="83"/>
        <end position="110"/>
    </location>
</feature>
<evidence type="ECO:0000313" key="7">
    <source>
        <dbReference type="EMBL" id="GHO90916.1"/>
    </source>
</evidence>
<feature type="region of interest" description="Disordered" evidence="5">
    <location>
        <begin position="18"/>
        <end position="39"/>
    </location>
</feature>
<evidence type="ECO:0000256" key="5">
    <source>
        <dbReference type="SAM" id="MobiDB-lite"/>
    </source>
</evidence>
<dbReference type="GO" id="GO:0008270">
    <property type="term" value="F:zinc ion binding"/>
    <property type="evidence" value="ECO:0007669"/>
    <property type="project" value="UniProtKB-KW"/>
</dbReference>
<name>A0A8J3IIP0_9CHLR</name>
<dbReference type="SUPFAM" id="SSF57716">
    <property type="entry name" value="Glucocorticoid receptor-like (DNA-binding domain)"/>
    <property type="match status" value="1"/>
</dbReference>
<dbReference type="RefSeq" id="WP_220201849.1">
    <property type="nucleotide sequence ID" value="NZ_BNJK01000001.1"/>
</dbReference>
<keyword evidence="2" id="KW-0863">Zinc-finger</keyword>
<protein>
    <recommendedName>
        <fullName evidence="6">Zinc finger DksA/TraR C4-type domain-containing protein</fullName>
    </recommendedName>
</protein>
<keyword evidence="3" id="KW-0862">Zinc</keyword>
<feature type="zinc finger region" description="dksA C4-type" evidence="4">
    <location>
        <begin position="88"/>
        <end position="112"/>
    </location>
</feature>
<reference evidence="7" key="1">
    <citation type="submission" date="2020-10" db="EMBL/GenBank/DDBJ databases">
        <title>Taxonomic study of unclassified bacteria belonging to the class Ktedonobacteria.</title>
        <authorList>
            <person name="Yabe S."/>
            <person name="Wang C.M."/>
            <person name="Zheng Y."/>
            <person name="Sakai Y."/>
            <person name="Cavaletti L."/>
            <person name="Monciardini P."/>
            <person name="Donadio S."/>
        </authorList>
    </citation>
    <scope>NUCLEOTIDE SEQUENCE</scope>
    <source>
        <strain evidence="7">ID150040</strain>
    </source>
</reference>
<dbReference type="Proteomes" id="UP000597444">
    <property type="component" value="Unassembled WGS sequence"/>
</dbReference>
<evidence type="ECO:0000256" key="2">
    <source>
        <dbReference type="ARBA" id="ARBA00022771"/>
    </source>
</evidence>
<dbReference type="Gene3D" id="1.20.120.910">
    <property type="entry name" value="DksA, coiled-coil domain"/>
    <property type="match status" value="1"/>
</dbReference>
<evidence type="ECO:0000313" key="8">
    <source>
        <dbReference type="Proteomes" id="UP000597444"/>
    </source>
</evidence>
<dbReference type="InterPro" id="IPR037187">
    <property type="entry name" value="DnaK_N"/>
</dbReference>
<evidence type="ECO:0000256" key="1">
    <source>
        <dbReference type="ARBA" id="ARBA00022723"/>
    </source>
</evidence>
<evidence type="ECO:0000256" key="4">
    <source>
        <dbReference type="PROSITE-ProRule" id="PRU00510"/>
    </source>
</evidence>
<gene>
    <name evidence="7" type="ORF">KSF_009640</name>
</gene>
<organism evidence="7 8">
    <name type="scientific">Reticulibacter mediterranei</name>
    <dbReference type="NCBI Taxonomy" id="2778369"/>
    <lineage>
        <taxon>Bacteria</taxon>
        <taxon>Bacillati</taxon>
        <taxon>Chloroflexota</taxon>
        <taxon>Ktedonobacteria</taxon>
        <taxon>Ktedonobacterales</taxon>
        <taxon>Reticulibacteraceae</taxon>
        <taxon>Reticulibacter</taxon>
    </lineage>
</organism>
<comment type="caution">
    <text evidence="7">The sequence shown here is derived from an EMBL/GenBank/DDBJ whole genome shotgun (WGS) entry which is preliminary data.</text>
</comment>
<keyword evidence="1" id="KW-0479">Metal-binding</keyword>